<dbReference type="InterPro" id="IPR029044">
    <property type="entry name" value="Nucleotide-diphossugar_trans"/>
</dbReference>
<evidence type="ECO:0000259" key="3">
    <source>
        <dbReference type="Pfam" id="PF00535"/>
    </source>
</evidence>
<dbReference type="Proteomes" id="UP000193179">
    <property type="component" value="Chromosome"/>
</dbReference>
<dbReference type="InterPro" id="IPR001173">
    <property type="entry name" value="Glyco_trans_2-like"/>
</dbReference>
<evidence type="ECO:0000313" key="7">
    <source>
        <dbReference type="Proteomes" id="UP000193208"/>
    </source>
</evidence>
<proteinExistence type="predicted"/>
<keyword evidence="1 5" id="KW-0328">Glycosyltransferase</keyword>
<name>A0A1X2Z9X3_BIFAD</name>
<dbReference type="GO" id="GO:0016757">
    <property type="term" value="F:glycosyltransferase activity"/>
    <property type="evidence" value="ECO:0007669"/>
    <property type="project" value="UniProtKB-KW"/>
</dbReference>
<reference evidence="5 7" key="1">
    <citation type="journal article" date="2016" name="Sci. Rep.">
        <title>Evaluation of genetic diversity among strains of the human gut commensal Bifidobacterium adolescentis.</title>
        <authorList>
            <person name="Duranti S."/>
            <person name="Milani C."/>
            <person name="Lugli G.A."/>
            <person name="Mancabelli L."/>
            <person name="Turroni F."/>
            <person name="Ferrario C."/>
            <person name="Mangifesta M."/>
            <person name="Viappiani A."/>
            <person name="Sanchez B."/>
            <person name="Margolles A."/>
            <person name="van Sinderen D."/>
            <person name="Ventura M."/>
        </authorList>
    </citation>
    <scope>NUCLEOTIDE SEQUENCE</scope>
    <source>
        <strain evidence="5">703B</strain>
        <strain evidence="4 7">AL46-7</strain>
    </source>
</reference>
<dbReference type="SUPFAM" id="SSF53448">
    <property type="entry name" value="Nucleotide-diphospho-sugar transferases"/>
    <property type="match status" value="1"/>
</dbReference>
<keyword evidence="2 5" id="KW-0808">Transferase</keyword>
<evidence type="ECO:0000256" key="1">
    <source>
        <dbReference type="ARBA" id="ARBA00022676"/>
    </source>
</evidence>
<protein>
    <submittedName>
        <fullName evidence="4">Glycosyl transferase family 2</fullName>
    </submittedName>
    <submittedName>
        <fullName evidence="5">Glycosyltransferase</fullName>
        <ecNumber evidence="5">2.4.-.-</ecNumber>
    </submittedName>
</protein>
<sequence length="309" mass="34609">MTGEMQLPDALISVIVPVYKAEQTLDRCVGSIVSQTYRNLEIILVDDGSPDDCPVMCDTWSVKDARIKVVHQKNGGVAKARNVGLACATGDLLAWVDSDDWIDQHYLDELYQLLVESNADMAVSKKRVESNSACALVSDAEEIMQMHVLGRFGFELWRTLTKTEKYSNLQFQELKVGEDADMLMRVRSRCSRITVSHIQGYHYSISEQSSVHGVGIDSKLDWMRSQRMQEQYIAAHHPNLLGCAKYNRVYAFSLMLRGLRGADKNKAITELKRKLRRGIVTALPALSWSSLNASEKNEAIAALKVIVLG</sequence>
<dbReference type="EMBL" id="CP133648">
    <property type="protein sequence ID" value="WNE85089.1"/>
    <property type="molecule type" value="Genomic_DNA"/>
</dbReference>
<dbReference type="AlphaFoldDB" id="A0A1X2Z9X3"/>
<dbReference type="PANTHER" id="PTHR22916">
    <property type="entry name" value="GLYCOSYLTRANSFERASE"/>
    <property type="match status" value="1"/>
</dbReference>
<feature type="domain" description="Glycosyltransferase 2-like" evidence="3">
    <location>
        <begin position="13"/>
        <end position="126"/>
    </location>
</feature>
<gene>
    <name evidence="4" type="ORF">AL0467_1546</name>
    <name evidence="5" type="ORF">B0703_08915</name>
</gene>
<reference evidence="5" key="2">
    <citation type="submission" date="2023-09" db="EMBL/GenBank/DDBJ databases">
        <title>Ecological and genomic based identification of the Bifidobacterium adolescentis prototype of the healthy human gut microbiota.</title>
        <authorList>
            <person name="Lugli G.A."/>
            <person name="Argentini C."/>
            <person name="Tarracchini C."/>
            <person name="Fontana F."/>
            <person name="Alessandri G."/>
            <person name="Mancabelli L."/>
            <person name="Milani C."/>
            <person name="Turroni F."/>
            <person name="Ventura M."/>
        </authorList>
    </citation>
    <scope>NUCLEOTIDE SEQUENCE</scope>
    <source>
        <strain evidence="5">703B</strain>
    </source>
</reference>
<dbReference type="Pfam" id="PF00535">
    <property type="entry name" value="Glycos_transf_2"/>
    <property type="match status" value="1"/>
</dbReference>
<accession>A0A1X2Z9X3</accession>
<dbReference type="CDD" id="cd00761">
    <property type="entry name" value="Glyco_tranf_GTA_type"/>
    <property type="match status" value="1"/>
</dbReference>
<evidence type="ECO:0000313" key="6">
    <source>
        <dbReference type="Proteomes" id="UP000193179"/>
    </source>
</evidence>
<dbReference type="PANTHER" id="PTHR22916:SF51">
    <property type="entry name" value="GLYCOSYLTRANSFERASE EPSH-RELATED"/>
    <property type="match status" value="1"/>
</dbReference>
<dbReference type="EC" id="2.4.-.-" evidence="5"/>
<organism evidence="5 6">
    <name type="scientific">Bifidobacterium adolescentis</name>
    <dbReference type="NCBI Taxonomy" id="1680"/>
    <lineage>
        <taxon>Bacteria</taxon>
        <taxon>Bacillati</taxon>
        <taxon>Actinomycetota</taxon>
        <taxon>Actinomycetes</taxon>
        <taxon>Bifidobacteriales</taxon>
        <taxon>Bifidobacteriaceae</taxon>
        <taxon>Bifidobacterium</taxon>
    </lineage>
</organism>
<dbReference type="Proteomes" id="UP000193208">
    <property type="component" value="Unassembled WGS sequence"/>
</dbReference>
<evidence type="ECO:0000313" key="4">
    <source>
        <dbReference type="EMBL" id="OSG99558.1"/>
    </source>
</evidence>
<evidence type="ECO:0000256" key="2">
    <source>
        <dbReference type="ARBA" id="ARBA00022679"/>
    </source>
</evidence>
<dbReference type="Gene3D" id="3.90.550.10">
    <property type="entry name" value="Spore Coat Polysaccharide Biosynthesis Protein SpsA, Chain A"/>
    <property type="match status" value="1"/>
</dbReference>
<dbReference type="RefSeq" id="WP_032682395.1">
    <property type="nucleotide sequence ID" value="NZ_CP133648.1"/>
</dbReference>
<evidence type="ECO:0000313" key="5">
    <source>
        <dbReference type="EMBL" id="WNE85089.1"/>
    </source>
</evidence>
<dbReference type="EMBL" id="LNKI01000006">
    <property type="protein sequence ID" value="OSG99558.1"/>
    <property type="molecule type" value="Genomic_DNA"/>
</dbReference>